<dbReference type="PANTHER" id="PTHR21040:SF8">
    <property type="entry name" value="BCDNA.GH04120"/>
    <property type="match status" value="1"/>
</dbReference>
<dbReference type="Proteomes" id="UP001596113">
    <property type="component" value="Unassembled WGS sequence"/>
</dbReference>
<accession>A0ABW0I4J8</accession>
<proteinExistence type="inferred from homology"/>
<dbReference type="Pfam" id="PF18088">
    <property type="entry name" value="Glyco_H_20C_C"/>
    <property type="match status" value="1"/>
</dbReference>
<evidence type="ECO:0000259" key="4">
    <source>
        <dbReference type="Pfam" id="PF18088"/>
    </source>
</evidence>
<evidence type="ECO:0000259" key="3">
    <source>
        <dbReference type="Pfam" id="PF00728"/>
    </source>
</evidence>
<sequence>MTQLELRFAGVLDEVRRGIELVCSEIGVKVSDSGMEVELIRSSTNSDLIVEYDGVQAMISYASPHHLYRAIGLLAEAMKTGERFELSEQPQFDTVGFMLDCSRNAVPTVGSVKELLRRMAVMGMNMVMLYTEDTYAVEKEPYFGYMRGRYSSEELKELDTYAASLGIEMVPCIQTLAHLDTFLKWESASRLRDSQDVLLVGNDATYEFIDRLVSEASRTFRSRRIHIGMDEAGNLGRGRSLDLNGYKEPAALMDAHLAKVAEIVESYGLQPMIWSDMYFRNASATHDYYDTEVSFDARDAARVPSGTQLVYWDYYHYEQKVYESMISKHRQLGTTPLFAGGIWTWLGMCTHYERTFKCTNAALQACKQEGVREVFATAWGDNGAENNLWTVLPGLQLFAEHAYAKQWDEAKYRSRTALCTGIPYEDFATIERLDDVPGLLTKQRDISNTSKYLLWQDVLLGLFDKHIEGLDVSTHYRNLKERYTELAANGPQAKRIFEVPARISAVLSSKADLGIRLKKLYDAGNRPALETMARTELPTLLLQIDELRIAHRQQWMSTNKPFGWEVLDLRYGGLTARIKTAKDRIEDFLSEKIAHIEELEEERLFFDDREHSGTQTDYYTTYHLIASPNKVT</sequence>
<dbReference type="SUPFAM" id="SSF51445">
    <property type="entry name" value="(Trans)glycosidases"/>
    <property type="match status" value="1"/>
</dbReference>
<dbReference type="InterPro" id="IPR017853">
    <property type="entry name" value="GH"/>
</dbReference>
<organism evidence="5 6">
    <name type="scientific">Cohnella soli</name>
    <dbReference type="NCBI Taxonomy" id="425005"/>
    <lineage>
        <taxon>Bacteria</taxon>
        <taxon>Bacillati</taxon>
        <taxon>Bacillota</taxon>
        <taxon>Bacilli</taxon>
        <taxon>Bacillales</taxon>
        <taxon>Paenibacillaceae</taxon>
        <taxon>Cohnella</taxon>
    </lineage>
</organism>
<dbReference type="Gene3D" id="1.20.120.670">
    <property type="entry name" value="N-acetyl-b-d-glucoasminidase"/>
    <property type="match status" value="1"/>
</dbReference>
<evidence type="ECO:0000313" key="6">
    <source>
        <dbReference type="Proteomes" id="UP001596113"/>
    </source>
</evidence>
<evidence type="ECO:0000256" key="1">
    <source>
        <dbReference type="ARBA" id="ARBA00006285"/>
    </source>
</evidence>
<dbReference type="RefSeq" id="WP_378140058.1">
    <property type="nucleotide sequence ID" value="NZ_JBHSMI010000067.1"/>
</dbReference>
<feature type="domain" description="Glycoside Hydrolase 20C C-terminal" evidence="4">
    <location>
        <begin position="425"/>
        <end position="612"/>
    </location>
</feature>
<protein>
    <submittedName>
        <fullName evidence="5">Family 20 glycosylhydrolase</fullName>
    </submittedName>
</protein>
<comment type="similarity">
    <text evidence="1">Belongs to the glycosyl hydrolase 20 family.</text>
</comment>
<evidence type="ECO:0000313" key="5">
    <source>
        <dbReference type="EMBL" id="MFC5407417.1"/>
    </source>
</evidence>
<dbReference type="InterPro" id="IPR038901">
    <property type="entry name" value="HEXDC-like"/>
</dbReference>
<name>A0ABW0I4J8_9BACL</name>
<dbReference type="Pfam" id="PF00728">
    <property type="entry name" value="Glyco_hydro_20"/>
    <property type="match status" value="1"/>
</dbReference>
<dbReference type="Gene3D" id="3.20.20.80">
    <property type="entry name" value="Glycosidases"/>
    <property type="match status" value="1"/>
</dbReference>
<dbReference type="InterPro" id="IPR041063">
    <property type="entry name" value="Glyco_H_20C_C"/>
</dbReference>
<keyword evidence="6" id="KW-1185">Reference proteome</keyword>
<evidence type="ECO:0000256" key="2">
    <source>
        <dbReference type="ARBA" id="ARBA00022801"/>
    </source>
</evidence>
<gene>
    <name evidence="5" type="ORF">ACFPOF_32200</name>
</gene>
<keyword evidence="2" id="KW-0378">Hydrolase</keyword>
<dbReference type="InterPro" id="IPR015883">
    <property type="entry name" value="Glyco_hydro_20_cat"/>
</dbReference>
<feature type="domain" description="Glycoside hydrolase family 20 catalytic" evidence="3">
    <location>
        <begin position="96"/>
        <end position="282"/>
    </location>
</feature>
<dbReference type="EMBL" id="JBHSMI010000067">
    <property type="protein sequence ID" value="MFC5407417.1"/>
    <property type="molecule type" value="Genomic_DNA"/>
</dbReference>
<dbReference type="CDD" id="cd06565">
    <property type="entry name" value="GH20_GcnA-like"/>
    <property type="match status" value="1"/>
</dbReference>
<reference evidence="6" key="1">
    <citation type="journal article" date="2019" name="Int. J. Syst. Evol. Microbiol.">
        <title>The Global Catalogue of Microorganisms (GCM) 10K type strain sequencing project: providing services to taxonomists for standard genome sequencing and annotation.</title>
        <authorList>
            <consortium name="The Broad Institute Genomics Platform"/>
            <consortium name="The Broad Institute Genome Sequencing Center for Infectious Disease"/>
            <person name="Wu L."/>
            <person name="Ma J."/>
        </authorList>
    </citation>
    <scope>NUCLEOTIDE SEQUENCE [LARGE SCALE GENOMIC DNA]</scope>
    <source>
        <strain evidence="6">CGMCC 1.18575</strain>
    </source>
</reference>
<dbReference type="PANTHER" id="PTHR21040">
    <property type="entry name" value="BCDNA.GH04120"/>
    <property type="match status" value="1"/>
</dbReference>
<comment type="caution">
    <text evidence="5">The sequence shown here is derived from an EMBL/GenBank/DDBJ whole genome shotgun (WGS) entry which is preliminary data.</text>
</comment>